<dbReference type="Gene3D" id="3.80.10.10">
    <property type="entry name" value="Ribonuclease Inhibitor"/>
    <property type="match status" value="1"/>
</dbReference>
<evidence type="ECO:0000313" key="2">
    <source>
        <dbReference type="Proteomes" id="UP000054477"/>
    </source>
</evidence>
<sequence>MNPGTFMPQELIDKFIDDLWFERDTDTLKTLSQTSRLFLHRCRRHLFNFIPLSNVNSTNGSQCIARKAKNLDEVLVKVPEIANYVQRLFLVVSNFNNAEVHIISQLFLRFSMINECCLFMYSPRDWALVAPELESAISHLVHSPRMKTFSLQCIDNFPLAFFASCTNITDLIIHSCSFEDHASLGNAETGSIARLHSLNLCRWSVGVEKLICGRSQDGSPILDFSHLRELTAALPKQDALPVRREILKRASKLISLRLKVNDGCSLNGVFQPSSSFESLKSLSLRLSMDFDPKNPLFGLCHELGRIERSNSLLEEILIEVPTTFRLQHDFLTDLNDVLTLPGYTKLRRLRLEILLRTVIFEEYDREESNRELNDAAQAQCSQLFNRPSLNFSYFVAVQGIETMTTPLDTFVVVHIER</sequence>
<protein>
    <recommendedName>
        <fullName evidence="3">F-box domain-containing protein</fullName>
    </recommendedName>
</protein>
<dbReference type="InterPro" id="IPR032675">
    <property type="entry name" value="LRR_dom_sf"/>
</dbReference>
<proteinExistence type="predicted"/>
<keyword evidence="2" id="KW-1185">Reference proteome</keyword>
<gene>
    <name evidence="1" type="ORF">K443DRAFT_110567</name>
</gene>
<evidence type="ECO:0000313" key="1">
    <source>
        <dbReference type="EMBL" id="KIJ94354.1"/>
    </source>
</evidence>
<organism evidence="1 2">
    <name type="scientific">Laccaria amethystina LaAM-08-1</name>
    <dbReference type="NCBI Taxonomy" id="1095629"/>
    <lineage>
        <taxon>Eukaryota</taxon>
        <taxon>Fungi</taxon>
        <taxon>Dikarya</taxon>
        <taxon>Basidiomycota</taxon>
        <taxon>Agaricomycotina</taxon>
        <taxon>Agaricomycetes</taxon>
        <taxon>Agaricomycetidae</taxon>
        <taxon>Agaricales</taxon>
        <taxon>Agaricineae</taxon>
        <taxon>Hydnangiaceae</taxon>
        <taxon>Laccaria</taxon>
    </lineage>
</organism>
<reference evidence="2" key="2">
    <citation type="submission" date="2015-01" db="EMBL/GenBank/DDBJ databases">
        <title>Evolutionary Origins and Diversification of the Mycorrhizal Mutualists.</title>
        <authorList>
            <consortium name="DOE Joint Genome Institute"/>
            <consortium name="Mycorrhizal Genomics Consortium"/>
            <person name="Kohler A."/>
            <person name="Kuo A."/>
            <person name="Nagy L.G."/>
            <person name="Floudas D."/>
            <person name="Copeland A."/>
            <person name="Barry K.W."/>
            <person name="Cichocki N."/>
            <person name="Veneault-Fourrey C."/>
            <person name="LaButti K."/>
            <person name="Lindquist E.A."/>
            <person name="Lipzen A."/>
            <person name="Lundell T."/>
            <person name="Morin E."/>
            <person name="Murat C."/>
            <person name="Riley R."/>
            <person name="Ohm R."/>
            <person name="Sun H."/>
            <person name="Tunlid A."/>
            <person name="Henrissat B."/>
            <person name="Grigoriev I.V."/>
            <person name="Hibbett D.S."/>
            <person name="Martin F."/>
        </authorList>
    </citation>
    <scope>NUCLEOTIDE SEQUENCE [LARGE SCALE GENOMIC DNA]</scope>
    <source>
        <strain evidence="2">LaAM-08-1</strain>
    </source>
</reference>
<name>A0A0C9WJA5_9AGAR</name>
<reference evidence="1 2" key="1">
    <citation type="submission" date="2014-04" db="EMBL/GenBank/DDBJ databases">
        <authorList>
            <consortium name="DOE Joint Genome Institute"/>
            <person name="Kuo A."/>
            <person name="Kohler A."/>
            <person name="Nagy L.G."/>
            <person name="Floudas D."/>
            <person name="Copeland A."/>
            <person name="Barry K.W."/>
            <person name="Cichocki N."/>
            <person name="Veneault-Fourrey C."/>
            <person name="LaButti K."/>
            <person name="Lindquist E.A."/>
            <person name="Lipzen A."/>
            <person name="Lundell T."/>
            <person name="Morin E."/>
            <person name="Murat C."/>
            <person name="Sun H."/>
            <person name="Tunlid A."/>
            <person name="Henrissat B."/>
            <person name="Grigoriev I.V."/>
            <person name="Hibbett D.S."/>
            <person name="Martin F."/>
            <person name="Nordberg H.P."/>
            <person name="Cantor M.N."/>
            <person name="Hua S.X."/>
        </authorList>
    </citation>
    <scope>NUCLEOTIDE SEQUENCE [LARGE SCALE GENOMIC DNA]</scope>
    <source>
        <strain evidence="1 2">LaAM-08-1</strain>
    </source>
</reference>
<dbReference type="Proteomes" id="UP000054477">
    <property type="component" value="Unassembled WGS sequence"/>
</dbReference>
<evidence type="ECO:0008006" key="3">
    <source>
        <dbReference type="Google" id="ProtNLM"/>
    </source>
</evidence>
<dbReference type="OrthoDB" id="2788229at2759"/>
<dbReference type="AlphaFoldDB" id="A0A0C9WJA5"/>
<dbReference type="EMBL" id="KN838797">
    <property type="protein sequence ID" value="KIJ94354.1"/>
    <property type="molecule type" value="Genomic_DNA"/>
</dbReference>
<accession>A0A0C9WJA5</accession>
<dbReference type="HOGENOM" id="CLU_035624_0_0_1"/>